<dbReference type="SMART" id="SM00388">
    <property type="entry name" value="HisKA"/>
    <property type="match status" value="1"/>
</dbReference>
<dbReference type="Pfam" id="PF02518">
    <property type="entry name" value="HATPase_c"/>
    <property type="match status" value="1"/>
</dbReference>
<dbReference type="Gene3D" id="3.30.565.10">
    <property type="entry name" value="Histidine kinase-like ATPase, C-terminal domain"/>
    <property type="match status" value="1"/>
</dbReference>
<dbReference type="CDD" id="cd00075">
    <property type="entry name" value="HATPase"/>
    <property type="match status" value="1"/>
</dbReference>
<proteinExistence type="predicted"/>
<organism evidence="9 10">
    <name type="scientific">Carboxylicivirga marina</name>
    <dbReference type="NCBI Taxonomy" id="2800988"/>
    <lineage>
        <taxon>Bacteria</taxon>
        <taxon>Pseudomonadati</taxon>
        <taxon>Bacteroidota</taxon>
        <taxon>Bacteroidia</taxon>
        <taxon>Marinilabiliales</taxon>
        <taxon>Marinilabiliaceae</taxon>
        <taxon>Carboxylicivirga</taxon>
    </lineage>
</organism>
<dbReference type="InterPro" id="IPR003661">
    <property type="entry name" value="HisK_dim/P_dom"/>
</dbReference>
<name>A0ABS1HFF7_9BACT</name>
<evidence type="ECO:0000256" key="4">
    <source>
        <dbReference type="ARBA" id="ARBA00022679"/>
    </source>
</evidence>
<evidence type="ECO:0000256" key="1">
    <source>
        <dbReference type="ARBA" id="ARBA00000085"/>
    </source>
</evidence>
<evidence type="ECO:0000256" key="7">
    <source>
        <dbReference type="SAM" id="Phobius"/>
    </source>
</evidence>
<evidence type="ECO:0000313" key="9">
    <source>
        <dbReference type="EMBL" id="MBK3516365.1"/>
    </source>
</evidence>
<dbReference type="InterPro" id="IPR036890">
    <property type="entry name" value="HATPase_C_sf"/>
</dbReference>
<dbReference type="EMBL" id="JAENRR010000005">
    <property type="protein sequence ID" value="MBK3516365.1"/>
    <property type="molecule type" value="Genomic_DNA"/>
</dbReference>
<dbReference type="Pfam" id="PF00512">
    <property type="entry name" value="HisKA"/>
    <property type="match status" value="1"/>
</dbReference>
<sequence>MKRKSILGLILLMSLSMLGIIAAQYLWIQQSIKVQKEKFQASVYRSLDNTVQRLEKEQNADYIFEEFFRRPHTLGNTTYRKDANGNVAIIRQQNINASKPKIVYHKKDTVITQGGTRIEVHTEVNGNHSEHQVWIDATGEKIDVIELEERLLHMEDSIEVVMDAMESKNRELKEVFNQMKREIEARHNPLQYRLDLDHLNDVLREELKQNGIDTKFEFGVFDQYSRELTNYQSGNFSIGNISDYTPFRIKLFPRDIFRGISSFELMMYFPDMASYLIKTQGWMVSLSTVFTLFILVTFFITIRTILNQKKVSQIKTDFINNMTHEFKTPIATISLATDSILTPTIINNEDHIRNFLRIIKEENTRMNSHVERVLQMSQIEKKDFSVVKASKDLHELIFRAVDNMQLLANETGGKIHTSLKAELSVFMVDEIHITNVIVNLLENALKYANKQPEVIISTVNTGYGLQISIKDNGIGMSRDQQSKIFEKFYRATGGNVHNVKGFGLGLSYVKAVIDAHQGRISVKSKLNVGTEFIIQIPYK</sequence>
<dbReference type="InterPro" id="IPR005467">
    <property type="entry name" value="His_kinase_dom"/>
</dbReference>
<keyword evidence="6" id="KW-0902">Two-component regulatory system</keyword>
<keyword evidence="7" id="KW-1133">Transmembrane helix</keyword>
<dbReference type="SUPFAM" id="SSF47384">
    <property type="entry name" value="Homodimeric domain of signal transducing histidine kinase"/>
    <property type="match status" value="1"/>
</dbReference>
<comment type="caution">
    <text evidence="9">The sequence shown here is derived from an EMBL/GenBank/DDBJ whole genome shotgun (WGS) entry which is preliminary data.</text>
</comment>
<evidence type="ECO:0000259" key="8">
    <source>
        <dbReference type="PROSITE" id="PS50109"/>
    </source>
</evidence>
<protein>
    <recommendedName>
        <fullName evidence="2">histidine kinase</fullName>
        <ecNumber evidence="2">2.7.13.3</ecNumber>
    </recommendedName>
</protein>
<dbReference type="InterPro" id="IPR036097">
    <property type="entry name" value="HisK_dim/P_sf"/>
</dbReference>
<dbReference type="PROSITE" id="PS50109">
    <property type="entry name" value="HIS_KIN"/>
    <property type="match status" value="1"/>
</dbReference>
<feature type="transmembrane region" description="Helical" evidence="7">
    <location>
        <begin position="6"/>
        <end position="28"/>
    </location>
</feature>
<keyword evidence="3" id="KW-0597">Phosphoprotein</keyword>
<accession>A0ABS1HFF7</accession>
<feature type="transmembrane region" description="Helical" evidence="7">
    <location>
        <begin position="283"/>
        <end position="306"/>
    </location>
</feature>
<evidence type="ECO:0000256" key="2">
    <source>
        <dbReference type="ARBA" id="ARBA00012438"/>
    </source>
</evidence>
<dbReference type="InterPro" id="IPR004358">
    <property type="entry name" value="Sig_transdc_His_kin-like_C"/>
</dbReference>
<reference evidence="9 10" key="1">
    <citation type="submission" date="2021-01" db="EMBL/GenBank/DDBJ databases">
        <title>Carboxyliciviraga sp.nov., isolated from coastal sediments.</title>
        <authorList>
            <person name="Lu D."/>
            <person name="Zhang T."/>
        </authorList>
    </citation>
    <scope>NUCLEOTIDE SEQUENCE [LARGE SCALE GENOMIC DNA]</scope>
    <source>
        <strain evidence="9 10">N1Y132</strain>
    </source>
</reference>
<dbReference type="PRINTS" id="PR00344">
    <property type="entry name" value="BCTRLSENSOR"/>
</dbReference>
<dbReference type="PANTHER" id="PTHR43711:SF31">
    <property type="entry name" value="HISTIDINE KINASE"/>
    <property type="match status" value="1"/>
</dbReference>
<keyword evidence="7" id="KW-0812">Transmembrane</keyword>
<dbReference type="GO" id="GO:0016301">
    <property type="term" value="F:kinase activity"/>
    <property type="evidence" value="ECO:0007669"/>
    <property type="project" value="UniProtKB-KW"/>
</dbReference>
<evidence type="ECO:0000256" key="6">
    <source>
        <dbReference type="ARBA" id="ARBA00023012"/>
    </source>
</evidence>
<dbReference type="SMART" id="SM00387">
    <property type="entry name" value="HATPase_c"/>
    <property type="match status" value="1"/>
</dbReference>
<dbReference type="CDD" id="cd00082">
    <property type="entry name" value="HisKA"/>
    <property type="match status" value="1"/>
</dbReference>
<evidence type="ECO:0000256" key="5">
    <source>
        <dbReference type="ARBA" id="ARBA00022777"/>
    </source>
</evidence>
<dbReference type="RefSeq" id="WP_200463594.1">
    <property type="nucleotide sequence ID" value="NZ_JAENRR010000005.1"/>
</dbReference>
<keyword evidence="5 9" id="KW-0418">Kinase</keyword>
<dbReference type="PANTHER" id="PTHR43711">
    <property type="entry name" value="TWO-COMPONENT HISTIDINE KINASE"/>
    <property type="match status" value="1"/>
</dbReference>
<keyword evidence="4" id="KW-0808">Transferase</keyword>
<keyword evidence="7" id="KW-0472">Membrane</keyword>
<dbReference type="InterPro" id="IPR003594">
    <property type="entry name" value="HATPase_dom"/>
</dbReference>
<evidence type="ECO:0000313" key="10">
    <source>
        <dbReference type="Proteomes" id="UP000605676"/>
    </source>
</evidence>
<dbReference type="Proteomes" id="UP000605676">
    <property type="component" value="Unassembled WGS sequence"/>
</dbReference>
<dbReference type="Gene3D" id="1.10.287.130">
    <property type="match status" value="1"/>
</dbReference>
<feature type="domain" description="Histidine kinase" evidence="8">
    <location>
        <begin position="321"/>
        <end position="539"/>
    </location>
</feature>
<dbReference type="InterPro" id="IPR050736">
    <property type="entry name" value="Sensor_HK_Regulatory"/>
</dbReference>
<dbReference type="SUPFAM" id="SSF55874">
    <property type="entry name" value="ATPase domain of HSP90 chaperone/DNA topoisomerase II/histidine kinase"/>
    <property type="match status" value="1"/>
</dbReference>
<comment type="catalytic activity">
    <reaction evidence="1">
        <text>ATP + protein L-histidine = ADP + protein N-phospho-L-histidine.</text>
        <dbReference type="EC" id="2.7.13.3"/>
    </reaction>
</comment>
<dbReference type="EC" id="2.7.13.3" evidence="2"/>
<evidence type="ECO:0000256" key="3">
    <source>
        <dbReference type="ARBA" id="ARBA00022553"/>
    </source>
</evidence>
<gene>
    <name evidence="9" type="ORF">JIV24_03365</name>
</gene>
<keyword evidence="10" id="KW-1185">Reference proteome</keyword>